<evidence type="ECO:0000313" key="5">
    <source>
        <dbReference type="Proteomes" id="UP001161422"/>
    </source>
</evidence>
<dbReference type="NCBIfam" id="TIGR01730">
    <property type="entry name" value="RND_mfp"/>
    <property type="match status" value="1"/>
</dbReference>
<feature type="signal peptide" evidence="2">
    <location>
        <begin position="1"/>
        <end position="23"/>
    </location>
</feature>
<keyword evidence="5" id="KW-1185">Reference proteome</keyword>
<dbReference type="RefSeq" id="WP_095507052.1">
    <property type="nucleotide sequence ID" value="NZ_BSNC01000009.1"/>
</dbReference>
<sequence length="358" mass="39226">MKFLLKSIALALPLMLSAMSANAETPLKVNVLYPSISQSQQALILTGTVIAKQHSDMAPLQSGLVRSLYVDQGEQVTKGQKLLTLDSKLAELQLEQSKAAVAAAKTNKKEADRLYKEVLALSQKELIAKTLLEERIAAIAIAEADLARDMAQLALRQEMVDRHTLYAPFTGVIAKRNVDLGEWVTEQMSVFTLVARDGLRLSLEIPQEYYARLASEQDIEVILLSDFGEHKSSRVTLSQLVGVVNNSSRTLTALVDLPKDTYLIAGMSAKAEILLPKDLTRLTWLPKSAIKQHPDGGASVFTLEDNKSKRYLVEIVERQPDMIAIKGIPEGVPIVTSGVELLTEGVELEVDQITGEAQ</sequence>
<evidence type="ECO:0000256" key="2">
    <source>
        <dbReference type="SAM" id="SignalP"/>
    </source>
</evidence>
<dbReference type="Gene3D" id="2.40.30.170">
    <property type="match status" value="1"/>
</dbReference>
<evidence type="ECO:0000313" key="4">
    <source>
        <dbReference type="EMBL" id="GLP97647.1"/>
    </source>
</evidence>
<protein>
    <recommendedName>
        <fullName evidence="3">CzcB-like barrel-sandwich hybrid domain-containing protein</fullName>
    </recommendedName>
</protein>
<evidence type="ECO:0000256" key="1">
    <source>
        <dbReference type="ARBA" id="ARBA00009477"/>
    </source>
</evidence>
<reference evidence="4" key="2">
    <citation type="submission" date="2023-01" db="EMBL/GenBank/DDBJ databases">
        <title>Draft genome sequence of Paraferrimonas sedimenticola strain NBRC 101628.</title>
        <authorList>
            <person name="Sun Q."/>
            <person name="Mori K."/>
        </authorList>
    </citation>
    <scope>NUCLEOTIDE SEQUENCE</scope>
    <source>
        <strain evidence="4">NBRC 101628</strain>
    </source>
</reference>
<comment type="similarity">
    <text evidence="1">Belongs to the membrane fusion protein (MFP) (TC 8.A.1) family.</text>
</comment>
<name>A0AA37W2B8_9GAMM</name>
<dbReference type="Pfam" id="PF25973">
    <property type="entry name" value="BSH_CzcB"/>
    <property type="match status" value="1"/>
</dbReference>
<gene>
    <name evidence="4" type="ORF">GCM10007895_29540</name>
</gene>
<dbReference type="Proteomes" id="UP001161422">
    <property type="component" value="Unassembled WGS sequence"/>
</dbReference>
<organism evidence="4 5">
    <name type="scientific">Paraferrimonas sedimenticola</name>
    <dbReference type="NCBI Taxonomy" id="375674"/>
    <lineage>
        <taxon>Bacteria</taxon>
        <taxon>Pseudomonadati</taxon>
        <taxon>Pseudomonadota</taxon>
        <taxon>Gammaproteobacteria</taxon>
        <taxon>Alteromonadales</taxon>
        <taxon>Ferrimonadaceae</taxon>
        <taxon>Paraferrimonas</taxon>
    </lineage>
</organism>
<dbReference type="Gene3D" id="2.40.50.100">
    <property type="match status" value="1"/>
</dbReference>
<dbReference type="GO" id="GO:0015562">
    <property type="term" value="F:efflux transmembrane transporter activity"/>
    <property type="evidence" value="ECO:0007669"/>
    <property type="project" value="TreeGrafter"/>
</dbReference>
<keyword evidence="2" id="KW-0732">Signal</keyword>
<dbReference type="AlphaFoldDB" id="A0AA37W2B8"/>
<dbReference type="EMBL" id="BSNC01000009">
    <property type="protein sequence ID" value="GLP97647.1"/>
    <property type="molecule type" value="Genomic_DNA"/>
</dbReference>
<dbReference type="PANTHER" id="PTHR30469">
    <property type="entry name" value="MULTIDRUG RESISTANCE PROTEIN MDTA"/>
    <property type="match status" value="1"/>
</dbReference>
<comment type="caution">
    <text evidence="4">The sequence shown here is derived from an EMBL/GenBank/DDBJ whole genome shotgun (WGS) entry which is preliminary data.</text>
</comment>
<dbReference type="GO" id="GO:1990281">
    <property type="term" value="C:efflux pump complex"/>
    <property type="evidence" value="ECO:0007669"/>
    <property type="project" value="TreeGrafter"/>
</dbReference>
<dbReference type="Gene3D" id="2.40.420.20">
    <property type="match status" value="1"/>
</dbReference>
<feature type="domain" description="CzcB-like barrel-sandwich hybrid" evidence="3">
    <location>
        <begin position="58"/>
        <end position="193"/>
    </location>
</feature>
<dbReference type="InterPro" id="IPR058647">
    <property type="entry name" value="BSH_CzcB-like"/>
</dbReference>
<dbReference type="InterPro" id="IPR006143">
    <property type="entry name" value="RND_pump_MFP"/>
</dbReference>
<dbReference type="SUPFAM" id="SSF111369">
    <property type="entry name" value="HlyD-like secretion proteins"/>
    <property type="match status" value="1"/>
</dbReference>
<proteinExistence type="inferred from homology"/>
<accession>A0AA37W2B8</accession>
<feature type="chain" id="PRO_5041348590" description="CzcB-like barrel-sandwich hybrid domain-containing protein" evidence="2">
    <location>
        <begin position="24"/>
        <end position="358"/>
    </location>
</feature>
<reference evidence="4" key="1">
    <citation type="journal article" date="2014" name="Int. J. Syst. Evol. Microbiol.">
        <title>Complete genome sequence of Corynebacterium casei LMG S-19264T (=DSM 44701T), isolated from a smear-ripened cheese.</title>
        <authorList>
            <consortium name="US DOE Joint Genome Institute (JGI-PGF)"/>
            <person name="Walter F."/>
            <person name="Albersmeier A."/>
            <person name="Kalinowski J."/>
            <person name="Ruckert C."/>
        </authorList>
    </citation>
    <scope>NUCLEOTIDE SEQUENCE</scope>
    <source>
        <strain evidence="4">NBRC 101628</strain>
    </source>
</reference>
<evidence type="ECO:0000259" key="3">
    <source>
        <dbReference type="Pfam" id="PF25973"/>
    </source>
</evidence>
<dbReference type="Gene3D" id="1.10.287.470">
    <property type="entry name" value="Helix hairpin bin"/>
    <property type="match status" value="1"/>
</dbReference>